<feature type="binding site" evidence="1">
    <location>
        <position position="260"/>
    </location>
    <ligand>
        <name>glycerol</name>
        <dbReference type="ChEBI" id="CHEBI:17754"/>
    </ligand>
</feature>
<evidence type="ECO:0000313" key="5">
    <source>
        <dbReference type="Proteomes" id="UP000062260"/>
    </source>
</evidence>
<keyword evidence="1" id="KW-0479">Metal-binding</keyword>
<accession>A0A0X8FL10</accession>
<evidence type="ECO:0000313" key="4">
    <source>
        <dbReference type="EMBL" id="AMB99273.1"/>
    </source>
</evidence>
<dbReference type="AlphaFoldDB" id="A0A0X8FL10"/>
<evidence type="ECO:0000256" key="2">
    <source>
        <dbReference type="PIRSR" id="PIRSR000112-3"/>
    </source>
</evidence>
<dbReference type="Proteomes" id="UP000062260">
    <property type="component" value="Chromosome"/>
</dbReference>
<dbReference type="RefSeq" id="WP_067978697.1">
    <property type="nucleotide sequence ID" value="NZ_CP014163.1"/>
</dbReference>
<reference evidence="5" key="2">
    <citation type="submission" date="2016-01" db="EMBL/GenBank/DDBJ databases">
        <title>Six Aerococcus type strain genome sequencing and assembly using PacBio and Illumina Hiseq.</title>
        <authorList>
            <person name="Carkaci D."/>
            <person name="Dargis R."/>
            <person name="Nielsen X.C."/>
            <person name="Skovgaard O."/>
            <person name="Fuursted K."/>
            <person name="Christensen J.J."/>
        </authorList>
    </citation>
    <scope>NUCLEOTIDE SEQUENCE [LARGE SCALE GENOMIC DNA]</scope>
    <source>
        <strain evidence="5">CCUG42038B</strain>
    </source>
</reference>
<feature type="binding site" evidence="1">
    <location>
        <position position="278"/>
    </location>
    <ligand>
        <name>glycerol</name>
        <dbReference type="ChEBI" id="CHEBI:17754"/>
    </ligand>
</feature>
<dbReference type="Gene3D" id="3.40.50.1970">
    <property type="match status" value="1"/>
</dbReference>
<keyword evidence="1" id="KW-0862">Zinc</keyword>
<feature type="binding site" evidence="2">
    <location>
        <begin position="119"/>
        <end position="122"/>
    </location>
    <ligand>
        <name>NAD(+)</name>
        <dbReference type="ChEBI" id="CHEBI:57540"/>
    </ligand>
</feature>
<keyword evidence="2" id="KW-0520">NAD</keyword>
<dbReference type="Pfam" id="PF00465">
    <property type="entry name" value="Fe-ADH"/>
    <property type="match status" value="1"/>
</dbReference>
<dbReference type="PIRSF" id="PIRSF000112">
    <property type="entry name" value="Glycerol_dehydrogenase"/>
    <property type="match status" value="1"/>
</dbReference>
<dbReference type="EMBL" id="CP014163">
    <property type="protein sequence ID" value="AMB99273.1"/>
    <property type="molecule type" value="Genomic_DNA"/>
</dbReference>
<feature type="binding site" evidence="2">
    <location>
        <position position="134"/>
    </location>
    <ligand>
        <name>NAD(+)</name>
        <dbReference type="ChEBI" id="CHEBI:57540"/>
    </ligand>
</feature>
<dbReference type="KEGG" id="auh:AWM75_04325"/>
<evidence type="ECO:0000259" key="3">
    <source>
        <dbReference type="Pfam" id="PF00465"/>
    </source>
</evidence>
<feature type="binding site" evidence="2">
    <location>
        <begin position="97"/>
        <end position="101"/>
    </location>
    <ligand>
        <name>NAD(+)</name>
        <dbReference type="ChEBI" id="CHEBI:57540"/>
    </ligand>
</feature>
<gene>
    <name evidence="4" type="ORF">AWM75_04325</name>
</gene>
<dbReference type="PANTHER" id="PTHR43616">
    <property type="entry name" value="GLYCEROL DEHYDROGENASE"/>
    <property type="match status" value="1"/>
</dbReference>
<dbReference type="GO" id="GO:0016614">
    <property type="term" value="F:oxidoreductase activity, acting on CH-OH group of donors"/>
    <property type="evidence" value="ECO:0007669"/>
    <property type="project" value="InterPro"/>
</dbReference>
<name>A0A0X8FL10_9LACT</name>
<keyword evidence="5" id="KW-1185">Reference proteome</keyword>
<dbReference type="PANTHER" id="PTHR43616:SF3">
    <property type="entry name" value="HYDROXYCARBOXYLATE DEHYDROGENASE A"/>
    <property type="match status" value="1"/>
</dbReference>
<dbReference type="GO" id="GO:0046872">
    <property type="term" value="F:metal ion binding"/>
    <property type="evidence" value="ECO:0007669"/>
    <property type="project" value="UniProtKB-KW"/>
</dbReference>
<dbReference type="Gene3D" id="1.20.1090.10">
    <property type="entry name" value="Dehydroquinate synthase-like - alpha domain"/>
    <property type="match status" value="1"/>
</dbReference>
<feature type="domain" description="Alcohol dehydrogenase iron-type/glycerol dehydrogenase GldA" evidence="3">
    <location>
        <begin position="11"/>
        <end position="158"/>
    </location>
</feature>
<dbReference type="InterPro" id="IPR001670">
    <property type="entry name" value="ADH_Fe/GldA"/>
</dbReference>
<feature type="binding site" evidence="1">
    <location>
        <position position="175"/>
    </location>
    <ligand>
        <name>glycerol</name>
        <dbReference type="ChEBI" id="CHEBI:17754"/>
    </ligand>
</feature>
<dbReference type="OrthoDB" id="5198708at2"/>
<reference evidence="4 5" key="1">
    <citation type="journal article" date="2016" name="Genome Announc.">
        <title>Complete Genome Sequences of Aerococcus christensenii CCUG 28831T, Aerococcus sanguinicola CCUG 43001T, Aerococcus urinae CCUG 36881T, Aerococcus urinaeequi CCUG 28094T, Aerococcus urinaehominis CCUG 42038 BT, and Aerococcus viridans CCUG 4311T.</title>
        <authorList>
            <person name="Carkaci D."/>
            <person name="Dargis R."/>
            <person name="Nielsen X.C."/>
            <person name="Skovgaard O."/>
            <person name="Fuursted K."/>
            <person name="Christensen J.J."/>
        </authorList>
    </citation>
    <scope>NUCLEOTIDE SEQUENCE [LARGE SCALE GENOMIC DNA]</scope>
    <source>
        <strain evidence="4 5">CCUG42038B</strain>
    </source>
</reference>
<dbReference type="InterPro" id="IPR016205">
    <property type="entry name" value="Glycerol_DH"/>
</dbReference>
<protein>
    <submittedName>
        <fullName evidence="4">Alcohol dehydrogenase</fullName>
    </submittedName>
</protein>
<dbReference type="STRING" id="128944.AWM75_04325"/>
<dbReference type="CDD" id="cd08172">
    <property type="entry name" value="GlyDH-like"/>
    <property type="match status" value="1"/>
</dbReference>
<dbReference type="SUPFAM" id="SSF56796">
    <property type="entry name" value="Dehydroquinate synthase-like"/>
    <property type="match status" value="1"/>
</dbReference>
<organism evidence="4 5">
    <name type="scientific">Aerococcus urinaehominis</name>
    <dbReference type="NCBI Taxonomy" id="128944"/>
    <lineage>
        <taxon>Bacteria</taxon>
        <taxon>Bacillati</taxon>
        <taxon>Bacillota</taxon>
        <taxon>Bacilli</taxon>
        <taxon>Lactobacillales</taxon>
        <taxon>Aerococcaceae</taxon>
        <taxon>Aerococcus</taxon>
    </lineage>
</organism>
<sequence length="369" mass="41371">MLNDLKVKVGPQVYQYHEGALDDMVGILQAHRAQRILLVHGQVSWQKAQPYLAKLYRSKLTIYEEKHRGECSYVEANRLAQIIQSHHIDFVIGVGGGKICDVTLQAAAISNIPYGVVPTLASNCAPWTPISVMYKEDGSAEEISEHEDRQAVFMLADPRLIIDAPQRLFIAGVADTMAKWYESDAILSQEKFQLEAFPILARQTTIMCRDIMFDQAQQAIADMAAGQVTPAFKQVSEMIMAVAGLVGGFANKYARVTLAHAAHDALTAALPAIHQYNHGEIVAYGIFFQLAAEEKWSEIDRLQDFFRPLNLPCALADMGIVLDQDLARDLAQRMNRRSQVHTLPYQVDEDFLQTNFERLENYMAQKTAM</sequence>
<comment type="cofactor">
    <cofactor evidence="1">
        <name>Zn(2+)</name>
        <dbReference type="ChEBI" id="CHEBI:29105"/>
    </cofactor>
    <text evidence="1">Binds 1 zinc ion per subunit.</text>
</comment>
<feature type="binding site" evidence="2">
    <location>
        <position position="128"/>
    </location>
    <ligand>
        <name>NAD(+)</name>
        <dbReference type="ChEBI" id="CHEBI:57540"/>
    </ligand>
</feature>
<proteinExistence type="predicted"/>
<evidence type="ECO:0000256" key="1">
    <source>
        <dbReference type="PIRSR" id="PIRSR000112-1"/>
    </source>
</evidence>